<dbReference type="GO" id="GO:0022857">
    <property type="term" value="F:transmembrane transporter activity"/>
    <property type="evidence" value="ECO:0007669"/>
    <property type="project" value="InterPro"/>
</dbReference>
<protein>
    <recommendedName>
        <fullName evidence="8">Major facilitator superfamily (MFS) profile domain-containing protein</fullName>
    </recommendedName>
</protein>
<evidence type="ECO:0000256" key="3">
    <source>
        <dbReference type="ARBA" id="ARBA00022448"/>
    </source>
</evidence>
<evidence type="ECO:0000313" key="9">
    <source>
        <dbReference type="EMBL" id="EFJ14285.1"/>
    </source>
</evidence>
<evidence type="ECO:0000259" key="8">
    <source>
        <dbReference type="PROSITE" id="PS50850"/>
    </source>
</evidence>
<dbReference type="KEGG" id="smo:SELMODRAFT_120756"/>
<evidence type="ECO:0000313" key="10">
    <source>
        <dbReference type="Proteomes" id="UP000001514"/>
    </source>
</evidence>
<feature type="transmembrane region" description="Helical" evidence="7">
    <location>
        <begin position="87"/>
        <end position="109"/>
    </location>
</feature>
<dbReference type="eggNOG" id="KOG0254">
    <property type="taxonomic scope" value="Eukaryota"/>
</dbReference>
<dbReference type="AlphaFoldDB" id="D8SMJ9"/>
<reference evidence="9 10" key="1">
    <citation type="journal article" date="2011" name="Science">
        <title>The Selaginella genome identifies genetic changes associated with the evolution of vascular plants.</title>
        <authorList>
            <person name="Banks J.A."/>
            <person name="Nishiyama T."/>
            <person name="Hasebe M."/>
            <person name="Bowman J.L."/>
            <person name="Gribskov M."/>
            <person name="dePamphilis C."/>
            <person name="Albert V.A."/>
            <person name="Aono N."/>
            <person name="Aoyama T."/>
            <person name="Ambrose B.A."/>
            <person name="Ashton N.W."/>
            <person name="Axtell M.J."/>
            <person name="Barker E."/>
            <person name="Barker M.S."/>
            <person name="Bennetzen J.L."/>
            <person name="Bonawitz N.D."/>
            <person name="Chapple C."/>
            <person name="Cheng C."/>
            <person name="Correa L.G."/>
            <person name="Dacre M."/>
            <person name="DeBarry J."/>
            <person name="Dreyer I."/>
            <person name="Elias M."/>
            <person name="Engstrom E.M."/>
            <person name="Estelle M."/>
            <person name="Feng L."/>
            <person name="Finet C."/>
            <person name="Floyd S.K."/>
            <person name="Frommer W.B."/>
            <person name="Fujita T."/>
            <person name="Gramzow L."/>
            <person name="Gutensohn M."/>
            <person name="Harholt J."/>
            <person name="Hattori M."/>
            <person name="Heyl A."/>
            <person name="Hirai T."/>
            <person name="Hiwatashi Y."/>
            <person name="Ishikawa M."/>
            <person name="Iwata M."/>
            <person name="Karol K.G."/>
            <person name="Koehler B."/>
            <person name="Kolukisaoglu U."/>
            <person name="Kubo M."/>
            <person name="Kurata T."/>
            <person name="Lalonde S."/>
            <person name="Li K."/>
            <person name="Li Y."/>
            <person name="Litt A."/>
            <person name="Lyons E."/>
            <person name="Manning G."/>
            <person name="Maruyama T."/>
            <person name="Michael T.P."/>
            <person name="Mikami K."/>
            <person name="Miyazaki S."/>
            <person name="Morinaga S."/>
            <person name="Murata T."/>
            <person name="Mueller-Roeber B."/>
            <person name="Nelson D.R."/>
            <person name="Obara M."/>
            <person name="Oguri Y."/>
            <person name="Olmstead R.G."/>
            <person name="Onodera N."/>
            <person name="Petersen B.L."/>
            <person name="Pils B."/>
            <person name="Prigge M."/>
            <person name="Rensing S.A."/>
            <person name="Riano-Pachon D.M."/>
            <person name="Roberts A.W."/>
            <person name="Sato Y."/>
            <person name="Scheller H.V."/>
            <person name="Schulz B."/>
            <person name="Schulz C."/>
            <person name="Shakirov E.V."/>
            <person name="Shibagaki N."/>
            <person name="Shinohara N."/>
            <person name="Shippen D.E."/>
            <person name="Soerensen I."/>
            <person name="Sotooka R."/>
            <person name="Sugimoto N."/>
            <person name="Sugita M."/>
            <person name="Sumikawa N."/>
            <person name="Tanurdzic M."/>
            <person name="Theissen G."/>
            <person name="Ulvskov P."/>
            <person name="Wakazuki S."/>
            <person name="Weng J.K."/>
            <person name="Willats W.W."/>
            <person name="Wipf D."/>
            <person name="Wolf P.G."/>
            <person name="Yang L."/>
            <person name="Zimmer A.D."/>
            <person name="Zhu Q."/>
            <person name="Mitros T."/>
            <person name="Hellsten U."/>
            <person name="Loque D."/>
            <person name="Otillar R."/>
            <person name="Salamov A."/>
            <person name="Schmutz J."/>
            <person name="Shapiro H."/>
            <person name="Lindquist E."/>
            <person name="Lucas S."/>
            <person name="Rokhsar D."/>
            <person name="Grigoriev I.V."/>
        </authorList>
    </citation>
    <scope>NUCLEOTIDE SEQUENCE [LARGE SCALE GENOMIC DNA]</scope>
</reference>
<dbReference type="PROSITE" id="PS00216">
    <property type="entry name" value="SUGAR_TRANSPORT_1"/>
    <property type="match status" value="1"/>
</dbReference>
<sequence>LASLNSVLLGYDIGIMSGAVLFIKEDLKIHELQEEVPVGSLNLISLVDGVLAGRLSDSIGRKKTMAIASVIFFLGAGVMGLTPNFGILLGGRIVAGIGVGFGLMIAPVYTAELAPAASRGALVSFPETFINLGILLGYIVSYLLSG</sequence>
<dbReference type="OrthoDB" id="6339427at2759"/>
<feature type="transmembrane region" description="Helical" evidence="7">
    <location>
        <begin position="6"/>
        <end position="23"/>
    </location>
</feature>
<comment type="similarity">
    <text evidence="2">Belongs to the major facilitator superfamily. Sugar transporter (TC 2.A.1.1) family.</text>
</comment>
<keyword evidence="6 7" id="KW-0472">Membrane</keyword>
<dbReference type="EMBL" id="GL377628">
    <property type="protein sequence ID" value="EFJ14285.1"/>
    <property type="molecule type" value="Genomic_DNA"/>
</dbReference>
<gene>
    <name evidence="9" type="ORF">SELMODRAFT_120756</name>
</gene>
<feature type="transmembrane region" description="Helical" evidence="7">
    <location>
        <begin position="121"/>
        <end position="144"/>
    </location>
</feature>
<feature type="non-terminal residue" evidence="9">
    <location>
        <position position="1"/>
    </location>
</feature>
<dbReference type="PROSITE" id="PS50850">
    <property type="entry name" value="MFS"/>
    <property type="match status" value="1"/>
</dbReference>
<dbReference type="InterPro" id="IPR005829">
    <property type="entry name" value="Sugar_transporter_CS"/>
</dbReference>
<dbReference type="GO" id="GO:0016020">
    <property type="term" value="C:membrane"/>
    <property type="evidence" value="ECO:0007669"/>
    <property type="project" value="UniProtKB-SubCell"/>
</dbReference>
<dbReference type="OMA" id="RCTERRT"/>
<keyword evidence="3" id="KW-0813">Transport</keyword>
<dbReference type="PROSITE" id="PS00217">
    <property type="entry name" value="SUGAR_TRANSPORT_2"/>
    <property type="match status" value="1"/>
</dbReference>
<dbReference type="InterPro" id="IPR005828">
    <property type="entry name" value="MFS_sugar_transport-like"/>
</dbReference>
<keyword evidence="10" id="KW-1185">Reference proteome</keyword>
<evidence type="ECO:0000256" key="2">
    <source>
        <dbReference type="ARBA" id="ARBA00010992"/>
    </source>
</evidence>
<proteinExistence type="inferred from homology"/>
<dbReference type="Gene3D" id="1.20.1250.20">
    <property type="entry name" value="MFS general substrate transporter like domains"/>
    <property type="match status" value="1"/>
</dbReference>
<accession>D8SMJ9</accession>
<keyword evidence="4 7" id="KW-0812">Transmembrane</keyword>
<dbReference type="InterPro" id="IPR003663">
    <property type="entry name" value="Sugar/inositol_transpt"/>
</dbReference>
<evidence type="ECO:0000256" key="7">
    <source>
        <dbReference type="SAM" id="Phobius"/>
    </source>
</evidence>
<organism evidence="10">
    <name type="scientific">Selaginella moellendorffii</name>
    <name type="common">Spikemoss</name>
    <dbReference type="NCBI Taxonomy" id="88036"/>
    <lineage>
        <taxon>Eukaryota</taxon>
        <taxon>Viridiplantae</taxon>
        <taxon>Streptophyta</taxon>
        <taxon>Embryophyta</taxon>
        <taxon>Tracheophyta</taxon>
        <taxon>Lycopodiopsida</taxon>
        <taxon>Selaginellales</taxon>
        <taxon>Selaginellaceae</taxon>
        <taxon>Selaginella</taxon>
    </lineage>
</organism>
<name>D8SMJ9_SELML</name>
<dbReference type="InterPro" id="IPR036259">
    <property type="entry name" value="MFS_trans_sf"/>
</dbReference>
<evidence type="ECO:0000256" key="4">
    <source>
        <dbReference type="ARBA" id="ARBA00022692"/>
    </source>
</evidence>
<evidence type="ECO:0000256" key="6">
    <source>
        <dbReference type="ARBA" id="ARBA00023136"/>
    </source>
</evidence>
<dbReference type="SUPFAM" id="SSF103473">
    <property type="entry name" value="MFS general substrate transporter"/>
    <property type="match status" value="1"/>
</dbReference>
<evidence type="ECO:0000256" key="5">
    <source>
        <dbReference type="ARBA" id="ARBA00022989"/>
    </source>
</evidence>
<dbReference type="Pfam" id="PF00083">
    <property type="entry name" value="Sugar_tr"/>
    <property type="match status" value="1"/>
</dbReference>
<dbReference type="PANTHER" id="PTHR48020:SF49">
    <property type="entry name" value="SUGAR TRANSPORTER"/>
    <property type="match status" value="1"/>
</dbReference>
<dbReference type="STRING" id="88036.D8SMJ9"/>
<evidence type="ECO:0000256" key="1">
    <source>
        <dbReference type="ARBA" id="ARBA00004141"/>
    </source>
</evidence>
<feature type="transmembrane region" description="Helical" evidence="7">
    <location>
        <begin position="64"/>
        <end position="81"/>
    </location>
</feature>
<feature type="domain" description="Major facilitator superfamily (MFS) profile" evidence="8">
    <location>
        <begin position="1"/>
        <end position="146"/>
    </location>
</feature>
<dbReference type="Proteomes" id="UP000001514">
    <property type="component" value="Unassembled WGS sequence"/>
</dbReference>
<dbReference type="InterPro" id="IPR020846">
    <property type="entry name" value="MFS_dom"/>
</dbReference>
<dbReference type="HOGENOM" id="CLU_1780653_0_0_1"/>
<dbReference type="PANTHER" id="PTHR48020">
    <property type="entry name" value="PROTON MYO-INOSITOL COTRANSPORTER"/>
    <property type="match status" value="1"/>
</dbReference>
<dbReference type="PRINTS" id="PR00171">
    <property type="entry name" value="SUGRTRNSPORT"/>
</dbReference>
<dbReference type="InParanoid" id="D8SMJ9"/>
<dbReference type="InterPro" id="IPR050814">
    <property type="entry name" value="Myo-inositol_Transporter"/>
</dbReference>
<keyword evidence="5 7" id="KW-1133">Transmembrane helix</keyword>
<comment type="subcellular location">
    <subcellularLocation>
        <location evidence="1">Membrane</location>
        <topology evidence="1">Multi-pass membrane protein</topology>
    </subcellularLocation>
</comment>